<feature type="transmembrane region" description="Helical" evidence="1">
    <location>
        <begin position="53"/>
        <end position="77"/>
    </location>
</feature>
<feature type="transmembrane region" description="Helical" evidence="1">
    <location>
        <begin position="222"/>
        <end position="240"/>
    </location>
</feature>
<feature type="transmembrane region" description="Helical" evidence="1">
    <location>
        <begin position="252"/>
        <end position="271"/>
    </location>
</feature>
<comment type="caution">
    <text evidence="2">The sequence shown here is derived from an EMBL/GenBank/DDBJ whole genome shotgun (WGS) entry which is preliminary data.</text>
</comment>
<evidence type="ECO:0000313" key="2">
    <source>
        <dbReference type="EMBL" id="MSS01161.1"/>
    </source>
</evidence>
<feature type="transmembrane region" description="Helical" evidence="1">
    <location>
        <begin position="143"/>
        <end position="170"/>
    </location>
</feature>
<reference evidence="2 3" key="1">
    <citation type="submission" date="2019-08" db="EMBL/GenBank/DDBJ databases">
        <title>In-depth cultivation of the pig gut microbiome towards novel bacterial diversity and tailored functional studies.</title>
        <authorList>
            <person name="Wylensek D."/>
            <person name="Hitch T.C.A."/>
            <person name="Clavel T."/>
        </authorList>
    </citation>
    <scope>NUCLEOTIDE SEQUENCE [LARGE SCALE GENOMIC DNA]</scope>
    <source>
        <strain evidence="2 3">LKV-178-WT-2G</strain>
    </source>
</reference>
<gene>
    <name evidence="2" type="ORF">FYJ50_03415</name>
</gene>
<protein>
    <submittedName>
        <fullName evidence="2">DUF2232 domain-containing protein</fullName>
    </submittedName>
</protein>
<keyword evidence="1" id="KW-0812">Transmembrane</keyword>
<keyword evidence="1" id="KW-1133">Transmembrane helix</keyword>
<keyword evidence="3" id="KW-1185">Reference proteome</keyword>
<name>A0A7X2T3X4_9FIRM</name>
<dbReference type="EMBL" id="VUMM01000004">
    <property type="protein sequence ID" value="MSS01161.1"/>
    <property type="molecule type" value="Genomic_DNA"/>
</dbReference>
<dbReference type="Proteomes" id="UP000470082">
    <property type="component" value="Unassembled WGS sequence"/>
</dbReference>
<dbReference type="RefSeq" id="WP_154459629.1">
    <property type="nucleotide sequence ID" value="NZ_VUMM01000004.1"/>
</dbReference>
<evidence type="ECO:0000256" key="1">
    <source>
        <dbReference type="SAM" id="Phobius"/>
    </source>
</evidence>
<proteinExistence type="predicted"/>
<keyword evidence="1" id="KW-0472">Membrane</keyword>
<organism evidence="2 3">
    <name type="scientific">Floccifex porci</name>
    <dbReference type="NCBI Taxonomy" id="2606629"/>
    <lineage>
        <taxon>Bacteria</taxon>
        <taxon>Bacillati</taxon>
        <taxon>Bacillota</taxon>
        <taxon>Erysipelotrichia</taxon>
        <taxon>Erysipelotrichales</taxon>
        <taxon>Erysipelotrichaceae</taxon>
        <taxon>Floccifex</taxon>
    </lineage>
</organism>
<feature type="transmembrane region" description="Helical" evidence="1">
    <location>
        <begin position="191"/>
        <end position="210"/>
    </location>
</feature>
<feature type="transmembrane region" description="Helical" evidence="1">
    <location>
        <begin position="98"/>
        <end position="123"/>
    </location>
</feature>
<sequence>MNTKELTRGAMMCAIYGALLFINQQTALSIETIVPWIFVFPILIYTVNSNIKMSALVAIAMGLLTVFLGGFTTWFYSWTSIFMGWIYGIGVSKKWSNVLNLAIAMIINIISMALIVLVWTQLFGMDLSEDFALLHKFIPSIDFRVFACLFIVLMGGLQALCIHTIALLIFIKMHIETRPMKPIYKVSSPHWVAYVSMFIWYIYFFGQHMVELNKMMIDIIQLAWFADYALLVYFGIVYLLDACVRNHKQKLSFFVILLGFFPPINIIWVILGELDCLLQLRETKSEVKNEEI</sequence>
<accession>A0A7X2T3X4</accession>
<dbReference type="AlphaFoldDB" id="A0A7X2T3X4"/>
<evidence type="ECO:0000313" key="3">
    <source>
        <dbReference type="Proteomes" id="UP000470082"/>
    </source>
</evidence>